<dbReference type="Proteomes" id="UP001437460">
    <property type="component" value="Unassembled WGS sequence"/>
</dbReference>
<protein>
    <submittedName>
        <fullName evidence="2">Type II secretion system protein</fullName>
    </submittedName>
</protein>
<proteinExistence type="predicted"/>
<dbReference type="RefSeq" id="WP_349229019.1">
    <property type="nucleotide sequence ID" value="NZ_JBBMFJ010000010.1"/>
</dbReference>
<dbReference type="EMBL" id="JBBMFJ010000010">
    <property type="protein sequence ID" value="MEQ2562783.1"/>
    <property type="molecule type" value="Genomic_DNA"/>
</dbReference>
<feature type="transmembrane region" description="Helical" evidence="1">
    <location>
        <begin position="34"/>
        <end position="55"/>
    </location>
</feature>
<comment type="caution">
    <text evidence="2">The sequence shown here is derived from an EMBL/GenBank/DDBJ whole genome shotgun (WGS) entry which is preliminary data.</text>
</comment>
<keyword evidence="1" id="KW-0812">Transmembrane</keyword>
<keyword evidence="1" id="KW-0472">Membrane</keyword>
<keyword evidence="3" id="KW-1185">Reference proteome</keyword>
<organism evidence="2 3">
    <name type="scientific">Ventrimonas faecis</name>
    <dbReference type="NCBI Taxonomy" id="3133170"/>
    <lineage>
        <taxon>Bacteria</taxon>
        <taxon>Bacillati</taxon>
        <taxon>Bacillota</taxon>
        <taxon>Clostridia</taxon>
        <taxon>Lachnospirales</taxon>
        <taxon>Lachnospiraceae</taxon>
        <taxon>Ventrimonas</taxon>
    </lineage>
</organism>
<evidence type="ECO:0000313" key="2">
    <source>
        <dbReference type="EMBL" id="MEQ2562783.1"/>
    </source>
</evidence>
<dbReference type="InterPro" id="IPR012902">
    <property type="entry name" value="N_methyl_site"/>
</dbReference>
<keyword evidence="1" id="KW-1133">Transmembrane helix</keyword>
<accession>A0ABV1HME5</accession>
<sequence length="195" mass="21598">MEKRKMRREFRDHGIDNCIKQRLSSESGMTLTEMLAAVLILAMTAVSIGGGVVAVKDAYRKTQEKSEARQVLAMTAELLTDELSGALDEQDSGTDGWEFQSGQNNVWLHLESDPELGICRVYEGADSKVPLLSSAAMGNLFYTDFDSYIYSDGCFTVKDLAVYYKTEDGSKEDRVAAASLEKLTVRAVNLEDNEE</sequence>
<dbReference type="NCBIfam" id="TIGR02532">
    <property type="entry name" value="IV_pilin_GFxxxE"/>
    <property type="match status" value="1"/>
</dbReference>
<name>A0ABV1HME5_9FIRM</name>
<gene>
    <name evidence="2" type="ORF">WMO41_06360</name>
</gene>
<evidence type="ECO:0000313" key="3">
    <source>
        <dbReference type="Proteomes" id="UP001437460"/>
    </source>
</evidence>
<evidence type="ECO:0000256" key="1">
    <source>
        <dbReference type="SAM" id="Phobius"/>
    </source>
</evidence>
<reference evidence="2 3" key="1">
    <citation type="submission" date="2024-03" db="EMBL/GenBank/DDBJ databases">
        <title>Human intestinal bacterial collection.</title>
        <authorList>
            <person name="Pauvert C."/>
            <person name="Hitch T.C.A."/>
            <person name="Clavel T."/>
        </authorList>
    </citation>
    <scope>NUCLEOTIDE SEQUENCE [LARGE SCALE GENOMIC DNA]</scope>
    <source>
        <strain evidence="2 3">CLA-AP-H27</strain>
    </source>
</reference>